<evidence type="ECO:0000313" key="1">
    <source>
        <dbReference type="EMBL" id="MBK1870400.1"/>
    </source>
</evidence>
<organism evidence="1 2">
    <name type="scientific">Taklimakanibacter albus</name>
    <dbReference type="NCBI Taxonomy" id="2800327"/>
    <lineage>
        <taxon>Bacteria</taxon>
        <taxon>Pseudomonadati</taxon>
        <taxon>Pseudomonadota</taxon>
        <taxon>Alphaproteobacteria</taxon>
        <taxon>Hyphomicrobiales</taxon>
        <taxon>Aestuariivirgaceae</taxon>
        <taxon>Taklimakanibacter</taxon>
    </lineage>
</organism>
<keyword evidence="2" id="KW-1185">Reference proteome</keyword>
<comment type="caution">
    <text evidence="1">The sequence shown here is derived from an EMBL/GenBank/DDBJ whole genome shotgun (WGS) entry which is preliminary data.</text>
</comment>
<reference evidence="1" key="1">
    <citation type="submission" date="2021-01" db="EMBL/GenBank/DDBJ databases">
        <authorList>
            <person name="Sun Q."/>
        </authorList>
    </citation>
    <scope>NUCLEOTIDE SEQUENCE</scope>
    <source>
        <strain evidence="1">YIM B02566</strain>
    </source>
</reference>
<gene>
    <name evidence="1" type="ORF">JHL16_28810</name>
</gene>
<sequence>MTNSQRSLARMLFAILAASFLMAQPAAAAKPITIRDKLNGLDFRYIISLDQKKFTCSKQQVADVRKKVKAFARADLGPKTPIIKQEAMRVHKTKSLKGVFFESAFHAACDQSSQKIVIWALGNANKPRMSISYFSYMGWSCKDLTEGEKLVPCPDEAK</sequence>
<evidence type="ECO:0000313" key="2">
    <source>
        <dbReference type="Proteomes" id="UP000616151"/>
    </source>
</evidence>
<accession>A0ACC5RD44</accession>
<proteinExistence type="predicted"/>
<dbReference type="EMBL" id="JAENHL010000008">
    <property type="protein sequence ID" value="MBK1870400.1"/>
    <property type="molecule type" value="Genomic_DNA"/>
</dbReference>
<protein>
    <submittedName>
        <fullName evidence="1">Uncharacterized protein</fullName>
    </submittedName>
</protein>
<dbReference type="Proteomes" id="UP000616151">
    <property type="component" value="Unassembled WGS sequence"/>
</dbReference>
<name>A0ACC5RD44_9HYPH</name>